<reference evidence="2" key="1">
    <citation type="journal article" date="2014" name="PLoS ONE">
        <title>Transcriptome-Based Identification of ABC Transporters in the Western Tarnished Plant Bug Lygus hesperus.</title>
        <authorList>
            <person name="Hull J.J."/>
            <person name="Chaney K."/>
            <person name="Geib S.M."/>
            <person name="Fabrick J.A."/>
            <person name="Brent C.S."/>
            <person name="Walsh D."/>
            <person name="Lavine L.C."/>
        </authorList>
    </citation>
    <scope>NUCLEOTIDE SEQUENCE</scope>
</reference>
<feature type="region of interest" description="Disordered" evidence="1">
    <location>
        <begin position="145"/>
        <end position="164"/>
    </location>
</feature>
<feature type="compositionally biased region" description="Polar residues" evidence="1">
    <location>
        <begin position="150"/>
        <end position="164"/>
    </location>
</feature>
<accession>A0A0A9XET9</accession>
<protein>
    <submittedName>
        <fullName evidence="2">Uncharacterized protein</fullName>
    </submittedName>
</protein>
<proteinExistence type="predicted"/>
<evidence type="ECO:0000313" key="2">
    <source>
        <dbReference type="EMBL" id="JAG17338.1"/>
    </source>
</evidence>
<gene>
    <name evidence="2" type="ORF">CM83_102146</name>
</gene>
<dbReference type="EMBL" id="GBHO01026266">
    <property type="protein sequence ID" value="JAG17338.1"/>
    <property type="molecule type" value="Transcribed_RNA"/>
</dbReference>
<reference evidence="2" key="2">
    <citation type="submission" date="2014-07" db="EMBL/GenBank/DDBJ databases">
        <authorList>
            <person name="Hull J."/>
        </authorList>
    </citation>
    <scope>NUCLEOTIDE SEQUENCE</scope>
</reference>
<organism evidence="2">
    <name type="scientific">Lygus hesperus</name>
    <name type="common">Western plant bug</name>
    <dbReference type="NCBI Taxonomy" id="30085"/>
    <lineage>
        <taxon>Eukaryota</taxon>
        <taxon>Metazoa</taxon>
        <taxon>Ecdysozoa</taxon>
        <taxon>Arthropoda</taxon>
        <taxon>Hexapoda</taxon>
        <taxon>Insecta</taxon>
        <taxon>Pterygota</taxon>
        <taxon>Neoptera</taxon>
        <taxon>Paraneoptera</taxon>
        <taxon>Hemiptera</taxon>
        <taxon>Heteroptera</taxon>
        <taxon>Panheteroptera</taxon>
        <taxon>Cimicomorpha</taxon>
        <taxon>Miridae</taxon>
        <taxon>Mirini</taxon>
        <taxon>Lygus</taxon>
    </lineage>
</organism>
<feature type="non-terminal residue" evidence="2">
    <location>
        <position position="1"/>
    </location>
</feature>
<name>A0A0A9XET9_LYGHE</name>
<dbReference type="AlphaFoldDB" id="A0A0A9XET9"/>
<evidence type="ECO:0000256" key="1">
    <source>
        <dbReference type="SAM" id="MobiDB-lite"/>
    </source>
</evidence>
<sequence>QQQQQRQQQQQESDTNTPILHVAKEMVQRQQTPEETLIGYYSTISLQEPSELKQDDESMASGISVSTFTMNDDRTYDPSIAVLRSAGDDSNPLSEDEGSILSTNVNKNMYNSNATLNTIHRTSYKNTNTDTANAASFATAANCGSHHPTYKSSTLPTSLRNTWA</sequence>